<evidence type="ECO:0000259" key="6">
    <source>
        <dbReference type="Pfam" id="PF08646"/>
    </source>
</evidence>
<dbReference type="InterPro" id="IPR012340">
    <property type="entry name" value="NA-bd_OB-fold"/>
</dbReference>
<feature type="domain" description="Replication factor A C-terminal" evidence="6">
    <location>
        <begin position="272"/>
        <end position="390"/>
    </location>
</feature>
<keyword evidence="9" id="KW-1185">Reference proteome</keyword>
<dbReference type="GO" id="GO:0003677">
    <property type="term" value="F:DNA binding"/>
    <property type="evidence" value="ECO:0007669"/>
    <property type="project" value="UniProtKB-KW"/>
</dbReference>
<dbReference type="Gene3D" id="2.40.50.140">
    <property type="entry name" value="Nucleic acid-binding proteins"/>
    <property type="match status" value="3"/>
</dbReference>
<reference evidence="8" key="2">
    <citation type="journal article" date="2022" name="Hortic Res">
        <title>The genome of Dioscorea zingiberensis sheds light on the biosynthesis, origin and evolution of the medicinally important diosgenin saponins.</title>
        <authorList>
            <person name="Li Y."/>
            <person name="Tan C."/>
            <person name="Li Z."/>
            <person name="Guo J."/>
            <person name="Li S."/>
            <person name="Chen X."/>
            <person name="Wang C."/>
            <person name="Dai X."/>
            <person name="Yang H."/>
            <person name="Song W."/>
            <person name="Hou L."/>
            <person name="Xu J."/>
            <person name="Tong Z."/>
            <person name="Xu A."/>
            <person name="Yuan X."/>
            <person name="Wang W."/>
            <person name="Yang Q."/>
            <person name="Chen L."/>
            <person name="Sun Z."/>
            <person name="Wang K."/>
            <person name="Pan B."/>
            <person name="Chen J."/>
            <person name="Bao Y."/>
            <person name="Liu F."/>
            <person name="Qi X."/>
            <person name="Gang D.R."/>
            <person name="Wen J."/>
            <person name="Li J."/>
        </authorList>
    </citation>
    <scope>NUCLEOTIDE SEQUENCE</scope>
    <source>
        <strain evidence="8">Dzin_1.0</strain>
    </source>
</reference>
<sequence length="454" mass="51870">MTTSACPNVKRFTFFEELTLEVTNWAILCQLVYKGDIRTYCNNKGFGSVMKVVFADEAGHRMQATFFNETIKSYETTLYVNKFYMISNAKLKIAHEKYNLGSTKFEIIVDNKSKIEEEESLNVIVVVIAAKKATQVKKKIDGSEVMQQILMVIDSSCSTPIRMTLWGDLISRNGKEIEEVVDKRPVLMATSVKIDNFKGICLSSTTHTILTLNPSLEEAQMLHAWSCENATRIVNHIKDLDVQKTYINNIKVVTLSEVLDNISNDIDEYIIFRVKVWVAEVSNRQDPWYYACISCNKKASEENGHFFCNNCKDKKGKEFTYRLLLRVKVADTSASIWLTIFDKVAEKFLKTTVNNLRELKEIDKPKYNSCMETCLSKNYLFKVKIIEGNKDKPWMSKFSCVDTEELTDVGKMMDQFSGDQSATTEDANNKCGTSSNANRKRKLVLKDDEFVLGK</sequence>
<keyword evidence="2" id="KW-0479">Metal-binding</keyword>
<keyword evidence="4" id="KW-0862">Zinc</keyword>
<dbReference type="SUPFAM" id="SSF50249">
    <property type="entry name" value="Nucleic acid-binding proteins"/>
    <property type="match status" value="3"/>
</dbReference>
<evidence type="ECO:0000256" key="3">
    <source>
        <dbReference type="ARBA" id="ARBA00022771"/>
    </source>
</evidence>
<dbReference type="OrthoDB" id="1931061at2759"/>
<dbReference type="InterPro" id="IPR013955">
    <property type="entry name" value="Rep_factor-A_C"/>
</dbReference>
<organism evidence="8 9">
    <name type="scientific">Dioscorea zingiberensis</name>
    <dbReference type="NCBI Taxonomy" id="325984"/>
    <lineage>
        <taxon>Eukaryota</taxon>
        <taxon>Viridiplantae</taxon>
        <taxon>Streptophyta</taxon>
        <taxon>Embryophyta</taxon>
        <taxon>Tracheophyta</taxon>
        <taxon>Spermatophyta</taxon>
        <taxon>Magnoliopsida</taxon>
        <taxon>Liliopsida</taxon>
        <taxon>Dioscoreales</taxon>
        <taxon>Dioscoreaceae</taxon>
        <taxon>Dioscorea</taxon>
    </lineage>
</organism>
<name>A0A9D5D4C7_9LILI</name>
<dbReference type="PANTHER" id="PTHR47165">
    <property type="entry name" value="OS03G0429900 PROTEIN"/>
    <property type="match status" value="1"/>
</dbReference>
<dbReference type="Pfam" id="PF08646">
    <property type="entry name" value="Rep_fac-A_C"/>
    <property type="match status" value="1"/>
</dbReference>
<gene>
    <name evidence="8" type="ORF">J5N97_002775</name>
</gene>
<keyword evidence="3" id="KW-0863">Zinc-finger</keyword>
<evidence type="ECO:0000313" key="9">
    <source>
        <dbReference type="Proteomes" id="UP001085076"/>
    </source>
</evidence>
<evidence type="ECO:0000313" key="8">
    <source>
        <dbReference type="EMBL" id="KAJ0984419.1"/>
    </source>
</evidence>
<comment type="caution">
    <text evidence="8">The sequence shown here is derived from an EMBL/GenBank/DDBJ whole genome shotgun (WGS) entry which is preliminary data.</text>
</comment>
<dbReference type="EMBL" id="JAGGNH010000001">
    <property type="protein sequence ID" value="KAJ0984419.1"/>
    <property type="molecule type" value="Genomic_DNA"/>
</dbReference>
<dbReference type="Pfam" id="PF16900">
    <property type="entry name" value="REPA_OB_2"/>
    <property type="match status" value="1"/>
</dbReference>
<protein>
    <recommendedName>
        <fullName evidence="10">Replication protein A subunit</fullName>
    </recommendedName>
</protein>
<evidence type="ECO:0000256" key="2">
    <source>
        <dbReference type="ARBA" id="ARBA00022723"/>
    </source>
</evidence>
<evidence type="ECO:0000256" key="4">
    <source>
        <dbReference type="ARBA" id="ARBA00022833"/>
    </source>
</evidence>
<dbReference type="InterPro" id="IPR031657">
    <property type="entry name" value="REPA_OB_2"/>
</dbReference>
<evidence type="ECO:0000256" key="5">
    <source>
        <dbReference type="ARBA" id="ARBA00023125"/>
    </source>
</evidence>
<comment type="similarity">
    <text evidence="1">Belongs to the replication factor A protein 1 family.</text>
</comment>
<keyword evidence="5" id="KW-0238">DNA-binding</keyword>
<evidence type="ECO:0008006" key="10">
    <source>
        <dbReference type="Google" id="ProtNLM"/>
    </source>
</evidence>
<feature type="domain" description="Replication protein A OB" evidence="7">
    <location>
        <begin position="114"/>
        <end position="211"/>
    </location>
</feature>
<dbReference type="GO" id="GO:0008270">
    <property type="term" value="F:zinc ion binding"/>
    <property type="evidence" value="ECO:0007669"/>
    <property type="project" value="UniProtKB-KW"/>
</dbReference>
<accession>A0A9D5D4C7</accession>
<dbReference type="AlphaFoldDB" id="A0A9D5D4C7"/>
<dbReference type="PANTHER" id="PTHR47165:SF4">
    <property type="entry name" value="OS03G0429900 PROTEIN"/>
    <property type="match status" value="1"/>
</dbReference>
<proteinExistence type="inferred from homology"/>
<evidence type="ECO:0000259" key="7">
    <source>
        <dbReference type="Pfam" id="PF16900"/>
    </source>
</evidence>
<reference evidence="8" key="1">
    <citation type="submission" date="2021-03" db="EMBL/GenBank/DDBJ databases">
        <authorList>
            <person name="Li Z."/>
            <person name="Yang C."/>
        </authorList>
    </citation>
    <scope>NUCLEOTIDE SEQUENCE</scope>
    <source>
        <strain evidence="8">Dzin_1.0</strain>
        <tissue evidence="8">Leaf</tissue>
    </source>
</reference>
<dbReference type="Proteomes" id="UP001085076">
    <property type="component" value="Miscellaneous, Linkage group lg01"/>
</dbReference>
<evidence type="ECO:0000256" key="1">
    <source>
        <dbReference type="ARBA" id="ARBA00005690"/>
    </source>
</evidence>
<dbReference type="CDD" id="cd04476">
    <property type="entry name" value="RPA1_DBD_C"/>
    <property type="match status" value="1"/>
</dbReference>
<dbReference type="FunFam" id="2.40.50.140:FF:000041">
    <property type="entry name" value="Replication protein A subunit"/>
    <property type="match status" value="1"/>
</dbReference>
<dbReference type="InterPro" id="IPR047192">
    <property type="entry name" value="Euk_RPA1_DBD_C"/>
</dbReference>